<reference evidence="2 3" key="1">
    <citation type="journal article" date="2018" name="Arch. Microbiol.">
        <title>Hymenobacter segetis sp. nov., isolated from soil.</title>
        <authorList>
            <person name="Ten L.N."/>
            <person name="Lim S.J."/>
            <person name="Kim B.O."/>
            <person name="Kang I.K."/>
            <person name="Jung H.Y."/>
        </authorList>
    </citation>
    <scope>NUCLEOTIDE SEQUENCE [LARGE SCALE GENOMIC DNA]</scope>
    <source>
        <strain evidence="2 3">S7-3-11</strain>
    </source>
</reference>
<dbReference type="Proteomes" id="UP001479606">
    <property type="component" value="Unassembled WGS sequence"/>
</dbReference>
<dbReference type="InterPro" id="IPR054191">
    <property type="entry name" value="DUF6896"/>
</dbReference>
<dbReference type="Pfam" id="PF21837">
    <property type="entry name" value="DUF6896"/>
    <property type="match status" value="1"/>
</dbReference>
<protein>
    <recommendedName>
        <fullName evidence="1">DUF6896 domain-containing protein</fullName>
    </recommendedName>
</protein>
<dbReference type="RefSeq" id="WP_342300168.1">
    <property type="nucleotide sequence ID" value="NZ_JBCEVZ010000053.1"/>
</dbReference>
<keyword evidence="3" id="KW-1185">Reference proteome</keyword>
<name>A0ABU9LZ06_9BACT</name>
<evidence type="ECO:0000313" key="2">
    <source>
        <dbReference type="EMBL" id="MEL5995994.1"/>
    </source>
</evidence>
<dbReference type="EMBL" id="JBCEVZ010000053">
    <property type="protein sequence ID" value="MEL5995994.1"/>
    <property type="molecule type" value="Genomic_DNA"/>
</dbReference>
<sequence length="165" mass="18147">MPTVKQQVLELIHAYQAAVFRAVNLLNAKSAQDPGFQRHQESPGTWAGYLDAQQRVRYAFHGTGCLVLMPGCEVDFDYAKEGGCTGIDAWFLLNFLQDNPAVQAQHPLLTSDKEVEQGLRALAKEGVLARHVYSAHDGRYFVTADLGTLHPPTVTLRLPDQDGAS</sequence>
<organism evidence="2 3">
    <name type="scientific">Hymenobacter segetis</name>
    <dbReference type="NCBI Taxonomy" id="2025509"/>
    <lineage>
        <taxon>Bacteria</taxon>
        <taxon>Pseudomonadati</taxon>
        <taxon>Bacteroidota</taxon>
        <taxon>Cytophagia</taxon>
        <taxon>Cytophagales</taxon>
        <taxon>Hymenobacteraceae</taxon>
        <taxon>Hymenobacter</taxon>
    </lineage>
</organism>
<accession>A0ABU9LZ06</accession>
<proteinExistence type="predicted"/>
<evidence type="ECO:0000259" key="1">
    <source>
        <dbReference type="Pfam" id="PF21837"/>
    </source>
</evidence>
<comment type="caution">
    <text evidence="2">The sequence shown here is derived from an EMBL/GenBank/DDBJ whole genome shotgun (WGS) entry which is preliminary data.</text>
</comment>
<gene>
    <name evidence="2" type="ORF">AAFH49_17395</name>
</gene>
<evidence type="ECO:0000313" key="3">
    <source>
        <dbReference type="Proteomes" id="UP001479606"/>
    </source>
</evidence>
<feature type="domain" description="DUF6896" evidence="1">
    <location>
        <begin position="9"/>
        <end position="134"/>
    </location>
</feature>